<dbReference type="GO" id="GO:0019571">
    <property type="term" value="P:D-arabinose catabolic process"/>
    <property type="evidence" value="ECO:0007669"/>
    <property type="project" value="TreeGrafter"/>
</dbReference>
<dbReference type="PANTHER" id="PTHR37840:SF1">
    <property type="entry name" value="L-FUCOSE ISOMERASE"/>
    <property type="match status" value="1"/>
</dbReference>
<evidence type="ECO:0000256" key="1">
    <source>
        <dbReference type="ARBA" id="ARBA00023235"/>
    </source>
</evidence>
<dbReference type="GO" id="GO:0042355">
    <property type="term" value="P:L-fucose catabolic process"/>
    <property type="evidence" value="ECO:0007669"/>
    <property type="project" value="TreeGrafter"/>
</dbReference>
<reference evidence="3 4" key="1">
    <citation type="submission" date="2016-10" db="EMBL/GenBank/DDBJ databases">
        <authorList>
            <person name="de Groot N.N."/>
        </authorList>
    </citation>
    <scope>NUCLEOTIDE SEQUENCE [LARGE SCALE GENOMIC DNA]</scope>
    <source>
        <strain evidence="3 4">GAS232</strain>
    </source>
</reference>
<dbReference type="OrthoDB" id="102178at2"/>
<dbReference type="GO" id="GO:0008736">
    <property type="term" value="F:L-fucose isomerase activity"/>
    <property type="evidence" value="ECO:0007669"/>
    <property type="project" value="InterPro"/>
</dbReference>
<evidence type="ECO:0008006" key="5">
    <source>
        <dbReference type="Google" id="ProtNLM"/>
    </source>
</evidence>
<dbReference type="RefSeq" id="WP_083345954.1">
    <property type="nucleotide sequence ID" value="NZ_LT629690.1"/>
</dbReference>
<dbReference type="Proteomes" id="UP000182427">
    <property type="component" value="Chromosome I"/>
</dbReference>
<dbReference type="GO" id="GO:0008790">
    <property type="term" value="F:arabinose isomerase activity"/>
    <property type="evidence" value="ECO:0007669"/>
    <property type="project" value="TreeGrafter"/>
</dbReference>
<keyword evidence="1" id="KW-0413">Isomerase</keyword>
<sequence length="528" mass="57690">MKQVYLVTSGDLRLSANRVCWPAQAELEARLTQVFADNGCELIRAFPVDEEAGHGFISSQRMGMDVFRNIPADAPLVFATAAWQYTHHVLPGMRSHKGPILTLANWSGQWPGLVGLLNLNGSLVKAGVRFSTLWSENFTDDFALSGLREWITTGNVTHDLSHVVLLDTANLPPESNALGQKLAAELLERKIILGVFDEGCMGMYNAIIDDEPLNRAGFFKERLSQSALFARMRAVSEADAQTVRTWLDAKGLKFNTGTDEASELTDRQILEQCRMYIAALRMADEFGCDSVGIQYQQGLKDLAPASDLVEGLLNNPDRPPVKSDDGRELYAGDALPHFNEVDECAGVDGVITNLCWKALGLDPSTTLHDVRWGKPYGDDYVWLWQISGAAPASHFVGGYSGSQSDRQPAMYFPLGGGTLKGIGRPGDVVWSRVFVEGGAMHIDLGLAKVITLPEDETEARWNETTKQWPMVSAITEGVSRDAFMARHRANHVSIAYAGSRDEALKALAIKAAMCSALGITVHLCGVHV</sequence>
<evidence type="ECO:0000256" key="2">
    <source>
        <dbReference type="ARBA" id="ARBA00023277"/>
    </source>
</evidence>
<dbReference type="PANTHER" id="PTHR37840">
    <property type="entry name" value="L-FUCOSE ISOMERASE"/>
    <property type="match status" value="1"/>
</dbReference>
<dbReference type="GO" id="GO:0005737">
    <property type="term" value="C:cytoplasm"/>
    <property type="evidence" value="ECO:0007669"/>
    <property type="project" value="InterPro"/>
</dbReference>
<gene>
    <name evidence="3" type="ORF">SAMN05444167_3120</name>
</gene>
<dbReference type="InterPro" id="IPR005763">
    <property type="entry name" value="Fucose_isomerase"/>
</dbReference>
<accession>A0A1G7NEJ5</accession>
<dbReference type="InterPro" id="IPR009015">
    <property type="entry name" value="Fucose_isomerase_N/cen_sf"/>
</dbReference>
<keyword evidence="2" id="KW-0119">Carbohydrate metabolism</keyword>
<keyword evidence="4" id="KW-1185">Reference proteome</keyword>
<organism evidence="3 4">
    <name type="scientific">Terriglobus roseus</name>
    <dbReference type="NCBI Taxonomy" id="392734"/>
    <lineage>
        <taxon>Bacteria</taxon>
        <taxon>Pseudomonadati</taxon>
        <taxon>Acidobacteriota</taxon>
        <taxon>Terriglobia</taxon>
        <taxon>Terriglobales</taxon>
        <taxon>Acidobacteriaceae</taxon>
        <taxon>Terriglobus</taxon>
    </lineage>
</organism>
<dbReference type="SUPFAM" id="SSF53743">
    <property type="entry name" value="FucI/AraA N-terminal and middle domains"/>
    <property type="match status" value="1"/>
</dbReference>
<protein>
    <recommendedName>
        <fullName evidence="5">L-fucose isomerase</fullName>
    </recommendedName>
</protein>
<proteinExistence type="predicted"/>
<dbReference type="EMBL" id="LT629690">
    <property type="protein sequence ID" value="SDF72535.1"/>
    <property type="molecule type" value="Genomic_DNA"/>
</dbReference>
<dbReference type="AlphaFoldDB" id="A0A1G7NEJ5"/>
<evidence type="ECO:0000313" key="3">
    <source>
        <dbReference type="EMBL" id="SDF72535.1"/>
    </source>
</evidence>
<name>A0A1G7NEJ5_9BACT</name>
<evidence type="ECO:0000313" key="4">
    <source>
        <dbReference type="Proteomes" id="UP000182427"/>
    </source>
</evidence>
<dbReference type="GO" id="GO:0030145">
    <property type="term" value="F:manganese ion binding"/>
    <property type="evidence" value="ECO:0007669"/>
    <property type="project" value="InterPro"/>
</dbReference>